<proteinExistence type="predicted"/>
<evidence type="ECO:0000256" key="1">
    <source>
        <dbReference type="SAM" id="SignalP"/>
    </source>
</evidence>
<evidence type="ECO:0000313" key="2">
    <source>
        <dbReference type="EMBL" id="JAD67800.1"/>
    </source>
</evidence>
<dbReference type="EMBL" id="GBRH01230095">
    <property type="protein sequence ID" value="JAD67800.1"/>
    <property type="molecule type" value="Transcribed_RNA"/>
</dbReference>
<reference evidence="2" key="1">
    <citation type="submission" date="2014-09" db="EMBL/GenBank/DDBJ databases">
        <authorList>
            <person name="Magalhaes I.L.F."/>
            <person name="Oliveira U."/>
            <person name="Santos F.R."/>
            <person name="Vidigal T.H.D.A."/>
            <person name="Brescovit A.D."/>
            <person name="Santos A.J."/>
        </authorList>
    </citation>
    <scope>NUCLEOTIDE SEQUENCE</scope>
    <source>
        <tissue evidence="2">Shoot tissue taken approximately 20 cm above the soil surface</tissue>
    </source>
</reference>
<evidence type="ECO:0008006" key="3">
    <source>
        <dbReference type="Google" id="ProtNLM"/>
    </source>
</evidence>
<dbReference type="AlphaFoldDB" id="A0A0A9C336"/>
<keyword evidence="1" id="KW-0732">Signal</keyword>
<name>A0A0A9C336_ARUDO</name>
<feature type="signal peptide" evidence="1">
    <location>
        <begin position="1"/>
        <end position="20"/>
    </location>
</feature>
<organism evidence="2">
    <name type="scientific">Arundo donax</name>
    <name type="common">Giant reed</name>
    <name type="synonym">Donax arundinaceus</name>
    <dbReference type="NCBI Taxonomy" id="35708"/>
    <lineage>
        <taxon>Eukaryota</taxon>
        <taxon>Viridiplantae</taxon>
        <taxon>Streptophyta</taxon>
        <taxon>Embryophyta</taxon>
        <taxon>Tracheophyta</taxon>
        <taxon>Spermatophyta</taxon>
        <taxon>Magnoliopsida</taxon>
        <taxon>Liliopsida</taxon>
        <taxon>Poales</taxon>
        <taxon>Poaceae</taxon>
        <taxon>PACMAD clade</taxon>
        <taxon>Arundinoideae</taxon>
        <taxon>Arundineae</taxon>
        <taxon>Arundo</taxon>
    </lineage>
</organism>
<protein>
    <recommendedName>
        <fullName evidence="3">Secreted protein</fullName>
    </recommendedName>
</protein>
<feature type="chain" id="PRO_5005168880" description="Secreted protein" evidence="1">
    <location>
        <begin position="21"/>
        <end position="63"/>
    </location>
</feature>
<sequence length="63" mass="7292">MLNRVCLFVCACACVLDVIQNPGKEHLGSQRKKERGVEVEKEIQRKDIRKVKTTPKNLQMSFF</sequence>
<reference evidence="2" key="2">
    <citation type="journal article" date="2015" name="Data Brief">
        <title>Shoot transcriptome of the giant reed, Arundo donax.</title>
        <authorList>
            <person name="Barrero R.A."/>
            <person name="Guerrero F.D."/>
            <person name="Moolhuijzen P."/>
            <person name="Goolsby J.A."/>
            <person name="Tidwell J."/>
            <person name="Bellgard S.E."/>
            <person name="Bellgard M.I."/>
        </authorList>
    </citation>
    <scope>NUCLEOTIDE SEQUENCE</scope>
    <source>
        <tissue evidence="2">Shoot tissue taken approximately 20 cm above the soil surface</tissue>
    </source>
</reference>
<accession>A0A0A9C336</accession>